<evidence type="ECO:0000313" key="5">
    <source>
        <dbReference type="EMBL" id="SVD67513.1"/>
    </source>
</evidence>
<evidence type="ECO:0000256" key="3">
    <source>
        <dbReference type="ARBA" id="ARBA00022989"/>
    </source>
</evidence>
<keyword evidence="2" id="KW-0812">Transmembrane</keyword>
<evidence type="ECO:0008006" key="6">
    <source>
        <dbReference type="Google" id="ProtNLM"/>
    </source>
</evidence>
<evidence type="ECO:0000256" key="1">
    <source>
        <dbReference type="ARBA" id="ARBA00004141"/>
    </source>
</evidence>
<dbReference type="SUPFAM" id="SSF161111">
    <property type="entry name" value="Cation efflux protein transmembrane domain-like"/>
    <property type="match status" value="1"/>
</dbReference>
<evidence type="ECO:0000256" key="2">
    <source>
        <dbReference type="ARBA" id="ARBA00022692"/>
    </source>
</evidence>
<dbReference type="InterPro" id="IPR027469">
    <property type="entry name" value="Cation_efflux_TMD_sf"/>
</dbReference>
<sequence length="39" mass="3805">MNPGIKVTLVGTASNLILSVIKLIGGIIGNSAALVADAV</sequence>
<dbReference type="GO" id="GO:0016020">
    <property type="term" value="C:membrane"/>
    <property type="evidence" value="ECO:0007669"/>
    <property type="project" value="UniProtKB-SubCell"/>
</dbReference>
<dbReference type="AlphaFoldDB" id="A0A382X967"/>
<evidence type="ECO:0000256" key="4">
    <source>
        <dbReference type="ARBA" id="ARBA00023136"/>
    </source>
</evidence>
<reference evidence="5" key="1">
    <citation type="submission" date="2018-05" db="EMBL/GenBank/DDBJ databases">
        <authorList>
            <person name="Lanie J.A."/>
            <person name="Ng W.-L."/>
            <person name="Kazmierczak K.M."/>
            <person name="Andrzejewski T.M."/>
            <person name="Davidsen T.M."/>
            <person name="Wayne K.J."/>
            <person name="Tettelin H."/>
            <person name="Glass J.I."/>
            <person name="Rusch D."/>
            <person name="Podicherti R."/>
            <person name="Tsui H.-C.T."/>
            <person name="Winkler M.E."/>
        </authorList>
    </citation>
    <scope>NUCLEOTIDE SEQUENCE</scope>
</reference>
<dbReference type="EMBL" id="UINC01165874">
    <property type="protein sequence ID" value="SVD67513.1"/>
    <property type="molecule type" value="Genomic_DNA"/>
</dbReference>
<comment type="subcellular location">
    <subcellularLocation>
        <location evidence="1">Membrane</location>
        <topology evidence="1">Multi-pass membrane protein</topology>
    </subcellularLocation>
</comment>
<keyword evidence="3" id="KW-1133">Transmembrane helix</keyword>
<proteinExistence type="predicted"/>
<accession>A0A382X967</accession>
<gene>
    <name evidence="5" type="ORF">METZ01_LOCUS420367</name>
</gene>
<name>A0A382X967_9ZZZZ</name>
<keyword evidence="4" id="KW-0472">Membrane</keyword>
<feature type="non-terminal residue" evidence="5">
    <location>
        <position position="39"/>
    </location>
</feature>
<dbReference type="Gene3D" id="1.20.1510.10">
    <property type="entry name" value="Cation efflux protein transmembrane domain"/>
    <property type="match status" value="1"/>
</dbReference>
<organism evidence="5">
    <name type="scientific">marine metagenome</name>
    <dbReference type="NCBI Taxonomy" id="408172"/>
    <lineage>
        <taxon>unclassified sequences</taxon>
        <taxon>metagenomes</taxon>
        <taxon>ecological metagenomes</taxon>
    </lineage>
</organism>
<protein>
    <recommendedName>
        <fullName evidence="6">Cation efflux protein cytoplasmic domain-containing protein</fullName>
    </recommendedName>
</protein>